<feature type="domain" description="TonB-dependent receptor plug" evidence="13">
    <location>
        <begin position="63"/>
        <end position="167"/>
    </location>
</feature>
<comment type="subcellular location">
    <subcellularLocation>
        <location evidence="1 10">Cell outer membrane</location>
        <topology evidence="1 10">Multi-pass membrane protein</topology>
    </subcellularLocation>
</comment>
<evidence type="ECO:0000259" key="13">
    <source>
        <dbReference type="Pfam" id="PF07715"/>
    </source>
</evidence>
<evidence type="ECO:0000256" key="6">
    <source>
        <dbReference type="ARBA" id="ARBA00023077"/>
    </source>
</evidence>
<evidence type="ECO:0000256" key="1">
    <source>
        <dbReference type="ARBA" id="ARBA00004571"/>
    </source>
</evidence>
<dbReference type="KEGG" id="bhc:JFL75_04280"/>
<organism evidence="14 15">
    <name type="scientific">Breznakiella homolactica</name>
    <dbReference type="NCBI Taxonomy" id="2798577"/>
    <lineage>
        <taxon>Bacteria</taxon>
        <taxon>Pseudomonadati</taxon>
        <taxon>Spirochaetota</taxon>
        <taxon>Spirochaetia</taxon>
        <taxon>Spirochaetales</taxon>
        <taxon>Breznakiellaceae</taxon>
        <taxon>Breznakiella</taxon>
    </lineage>
</organism>
<dbReference type="RefSeq" id="WP_215627448.1">
    <property type="nucleotide sequence ID" value="NZ_CP067089.2"/>
</dbReference>
<evidence type="ECO:0000256" key="8">
    <source>
        <dbReference type="ARBA" id="ARBA00023170"/>
    </source>
</evidence>
<evidence type="ECO:0000256" key="4">
    <source>
        <dbReference type="ARBA" id="ARBA00022692"/>
    </source>
</evidence>
<dbReference type="InterPro" id="IPR039426">
    <property type="entry name" value="TonB-dep_rcpt-like"/>
</dbReference>
<dbReference type="Gene3D" id="2.170.130.10">
    <property type="entry name" value="TonB-dependent receptor, plug domain"/>
    <property type="match status" value="1"/>
</dbReference>
<dbReference type="PANTHER" id="PTHR30069">
    <property type="entry name" value="TONB-DEPENDENT OUTER MEMBRANE RECEPTOR"/>
    <property type="match status" value="1"/>
</dbReference>
<dbReference type="EMBL" id="CP067089">
    <property type="protein sequence ID" value="QQO10144.1"/>
    <property type="molecule type" value="Genomic_DNA"/>
</dbReference>
<evidence type="ECO:0000313" key="15">
    <source>
        <dbReference type="Proteomes" id="UP000595917"/>
    </source>
</evidence>
<evidence type="ECO:0000256" key="7">
    <source>
        <dbReference type="ARBA" id="ARBA00023136"/>
    </source>
</evidence>
<evidence type="ECO:0000256" key="11">
    <source>
        <dbReference type="RuleBase" id="RU003357"/>
    </source>
</evidence>
<keyword evidence="9 10" id="KW-0998">Cell outer membrane</keyword>
<dbReference type="GO" id="GO:0009279">
    <property type="term" value="C:cell outer membrane"/>
    <property type="evidence" value="ECO:0007669"/>
    <property type="project" value="UniProtKB-SubCell"/>
</dbReference>
<dbReference type="InterPro" id="IPR012910">
    <property type="entry name" value="Plug_dom"/>
</dbReference>
<keyword evidence="4 10" id="KW-0812">Transmembrane</keyword>
<feature type="domain" description="TonB-dependent receptor-like beta-barrel" evidence="12">
    <location>
        <begin position="237"/>
        <end position="639"/>
    </location>
</feature>
<keyword evidence="15" id="KW-1185">Reference proteome</keyword>
<keyword evidence="7 10" id="KW-0472">Membrane</keyword>
<sequence length="668" mass="73672">MKIFRGPAAAPPARILFLAGMLFLFCAGFSLRADTIDEDDFCDEYPFVMEGEGLTFTAPSIPETTQQIKTVTKEEIEKAHAPDLAALLEQTLNLPVTRYGAYGNAASINMRGFGSGRVAILIDGVPVNSPQSGEFEISMIDVNSIEKIEVVYGGSDTKFNVSGAVGGIINIITVKEQKPGLRIGGSISNTSALPGTYNARGGIEKKPAYQDLADAQKLSVFAGQGLRDFSWSANLFANRAANHFLFEDYYGVTRRRENNEVYDTGANASFAWTLPQDSKLILTGDAYYGDKNIPGPGTSQNVGKQKDFSTRQGIMLDMPFAVSGKFGTETAVNHNWTILDYEDAGSDSLHDMHTVTAVNRWAWYIIPQVTLNVGGDYRFSYLDSTNIGGRTRHDGGIYLTAEFLPHKKVLIVPSVKMVLSENTAVPVPKLGFVWHGSDSFSLKNNYYRSYKLPAFNDLYWSGDATAQGNPDLRPEDGIGADITAEYRRKNFLTAQGTLYTTWMRDSIHWRNSDGVWKPVNVGEAAYFGLDTSVDAAFPFLNTSKNLVLKLSYNFLLTYVLTGELSFSSDIRMPYQPMHTFGVSLEIPWKSGSCIVSGHFESTRYTETQNIIKLDPFFILNLTVNQRIGKNVTVFAALKNALNTSYVTVVDYPMPGIRLTLGAKAMFDL</sequence>
<dbReference type="InterPro" id="IPR037066">
    <property type="entry name" value="Plug_dom_sf"/>
</dbReference>
<dbReference type="InterPro" id="IPR036942">
    <property type="entry name" value="Beta-barrel_TonB_sf"/>
</dbReference>
<dbReference type="AlphaFoldDB" id="A0A7T8B9Z6"/>
<dbReference type="InterPro" id="IPR000531">
    <property type="entry name" value="Beta-barrel_TonB"/>
</dbReference>
<evidence type="ECO:0000256" key="3">
    <source>
        <dbReference type="ARBA" id="ARBA00022452"/>
    </source>
</evidence>
<protein>
    <submittedName>
        <fullName evidence="14">TonB-dependent receptor</fullName>
    </submittedName>
</protein>
<keyword evidence="3 10" id="KW-1134">Transmembrane beta strand</keyword>
<dbReference type="GO" id="GO:0015344">
    <property type="term" value="F:siderophore uptake transmembrane transporter activity"/>
    <property type="evidence" value="ECO:0007669"/>
    <property type="project" value="TreeGrafter"/>
</dbReference>
<comment type="similarity">
    <text evidence="10 11">Belongs to the TonB-dependent receptor family.</text>
</comment>
<accession>A0A7T8B9Z6</accession>
<evidence type="ECO:0000256" key="5">
    <source>
        <dbReference type="ARBA" id="ARBA00022729"/>
    </source>
</evidence>
<gene>
    <name evidence="14" type="ORF">JFL75_04280</name>
</gene>
<dbReference type="Pfam" id="PF07715">
    <property type="entry name" value="Plug"/>
    <property type="match status" value="1"/>
</dbReference>
<evidence type="ECO:0000256" key="2">
    <source>
        <dbReference type="ARBA" id="ARBA00022448"/>
    </source>
</evidence>
<dbReference type="Gene3D" id="2.40.170.20">
    <property type="entry name" value="TonB-dependent receptor, beta-barrel domain"/>
    <property type="match status" value="1"/>
</dbReference>
<evidence type="ECO:0000313" key="14">
    <source>
        <dbReference type="EMBL" id="QQO10144.1"/>
    </source>
</evidence>
<evidence type="ECO:0000256" key="10">
    <source>
        <dbReference type="PROSITE-ProRule" id="PRU01360"/>
    </source>
</evidence>
<reference evidence="14" key="1">
    <citation type="submission" date="2021-01" db="EMBL/GenBank/DDBJ databases">
        <title>Description of Breznakiella homolactica.</title>
        <authorList>
            <person name="Song Y."/>
            <person name="Brune A."/>
        </authorList>
    </citation>
    <scope>NUCLEOTIDE SEQUENCE</scope>
    <source>
        <strain evidence="14">RmG30</strain>
    </source>
</reference>
<dbReference type="SUPFAM" id="SSF56935">
    <property type="entry name" value="Porins"/>
    <property type="match status" value="1"/>
</dbReference>
<evidence type="ECO:0000256" key="9">
    <source>
        <dbReference type="ARBA" id="ARBA00023237"/>
    </source>
</evidence>
<keyword evidence="5" id="KW-0732">Signal</keyword>
<keyword evidence="6 11" id="KW-0798">TonB box</keyword>
<name>A0A7T8B9Z6_9SPIR</name>
<dbReference type="Proteomes" id="UP000595917">
    <property type="component" value="Chromosome"/>
</dbReference>
<evidence type="ECO:0000259" key="12">
    <source>
        <dbReference type="Pfam" id="PF00593"/>
    </source>
</evidence>
<dbReference type="Pfam" id="PF00593">
    <property type="entry name" value="TonB_dep_Rec_b-barrel"/>
    <property type="match status" value="1"/>
</dbReference>
<dbReference type="PROSITE" id="PS52016">
    <property type="entry name" value="TONB_DEPENDENT_REC_3"/>
    <property type="match status" value="1"/>
</dbReference>
<keyword evidence="2 10" id="KW-0813">Transport</keyword>
<dbReference type="GO" id="GO:0044718">
    <property type="term" value="P:siderophore transmembrane transport"/>
    <property type="evidence" value="ECO:0007669"/>
    <property type="project" value="TreeGrafter"/>
</dbReference>
<proteinExistence type="inferred from homology"/>
<dbReference type="PANTHER" id="PTHR30069:SF29">
    <property type="entry name" value="HEMOGLOBIN AND HEMOGLOBIN-HAPTOGLOBIN-BINDING PROTEIN 1-RELATED"/>
    <property type="match status" value="1"/>
</dbReference>
<keyword evidence="8 14" id="KW-0675">Receptor</keyword>